<evidence type="ECO:0000313" key="2">
    <source>
        <dbReference type="EMBL" id="KKN65301.1"/>
    </source>
</evidence>
<accession>A0A0F9UVX3</accession>
<dbReference type="AlphaFoldDB" id="A0A0F9UVX3"/>
<sequence length="164" mass="19004">MSITDTNVNYLIERLRLHLGDFTAPYRYLNEWLETSLLVAVEALMPRWNYKYILSETNQVSRNANHVYAFASPPIIQRGDVWPIVVQASIIIKEGSLENQSWNFAAWRDAEIQYSNLEGSRSKDASLRRDIALLEDMLPERTKRLAQPRKGHLPGYLGNPYEHD</sequence>
<proteinExistence type="predicted"/>
<reference evidence="2" key="1">
    <citation type="journal article" date="2015" name="Nature">
        <title>Complex archaea that bridge the gap between prokaryotes and eukaryotes.</title>
        <authorList>
            <person name="Spang A."/>
            <person name="Saw J.H."/>
            <person name="Jorgensen S.L."/>
            <person name="Zaremba-Niedzwiedzka K."/>
            <person name="Martijn J."/>
            <person name="Lind A.E."/>
            <person name="van Eijk R."/>
            <person name="Schleper C."/>
            <person name="Guy L."/>
            <person name="Ettema T.J."/>
        </authorList>
    </citation>
    <scope>NUCLEOTIDE SEQUENCE</scope>
</reference>
<organism evidence="2">
    <name type="scientific">marine sediment metagenome</name>
    <dbReference type="NCBI Taxonomy" id="412755"/>
    <lineage>
        <taxon>unclassified sequences</taxon>
        <taxon>metagenomes</taxon>
        <taxon>ecological metagenomes</taxon>
    </lineage>
</organism>
<evidence type="ECO:0000256" key="1">
    <source>
        <dbReference type="SAM" id="MobiDB-lite"/>
    </source>
</evidence>
<protein>
    <submittedName>
        <fullName evidence="2">Uncharacterized protein</fullName>
    </submittedName>
</protein>
<name>A0A0F9UVX3_9ZZZZ</name>
<gene>
    <name evidence="2" type="ORF">LCGC14_0482840</name>
</gene>
<dbReference type="EMBL" id="LAZR01000528">
    <property type="protein sequence ID" value="KKN65301.1"/>
    <property type="molecule type" value="Genomic_DNA"/>
</dbReference>
<comment type="caution">
    <text evidence="2">The sequence shown here is derived from an EMBL/GenBank/DDBJ whole genome shotgun (WGS) entry which is preliminary data.</text>
</comment>
<feature type="region of interest" description="Disordered" evidence="1">
    <location>
        <begin position="144"/>
        <end position="164"/>
    </location>
</feature>